<organism evidence="3 4">
    <name type="scientific">Flavobacterium suaedae</name>
    <dbReference type="NCBI Taxonomy" id="1767027"/>
    <lineage>
        <taxon>Bacteria</taxon>
        <taxon>Pseudomonadati</taxon>
        <taxon>Bacteroidota</taxon>
        <taxon>Flavobacteriia</taxon>
        <taxon>Flavobacteriales</taxon>
        <taxon>Flavobacteriaceae</taxon>
        <taxon>Flavobacterium</taxon>
    </lineage>
</organism>
<dbReference type="Pfam" id="PF13239">
    <property type="entry name" value="2TM"/>
    <property type="match status" value="1"/>
</dbReference>
<evidence type="ECO:0000313" key="3">
    <source>
        <dbReference type="EMBL" id="GGB86083.1"/>
    </source>
</evidence>
<feature type="domain" description="2TM" evidence="2">
    <location>
        <begin position="20"/>
        <end position="103"/>
    </location>
</feature>
<name>A0ABQ1K6T2_9FLAO</name>
<accession>A0ABQ1K6T2</accession>
<sequence>MKEKQNMNKENSFIEDYRYERAKKRVRSIKGFYIHLLVYVLFNSVSLIIKWVSKDSVDDFLTINTFGTPIFWGFAVLFHAIGVFASTLFLGNNWEDKKLREFMQDEEDKSSKWE</sequence>
<feature type="transmembrane region" description="Helical" evidence="1">
    <location>
        <begin position="69"/>
        <end position="90"/>
    </location>
</feature>
<reference evidence="4" key="1">
    <citation type="journal article" date="2019" name="Int. J. Syst. Evol. Microbiol.">
        <title>The Global Catalogue of Microorganisms (GCM) 10K type strain sequencing project: providing services to taxonomists for standard genome sequencing and annotation.</title>
        <authorList>
            <consortium name="The Broad Institute Genomics Platform"/>
            <consortium name="The Broad Institute Genome Sequencing Center for Infectious Disease"/>
            <person name="Wu L."/>
            <person name="Ma J."/>
        </authorList>
    </citation>
    <scope>NUCLEOTIDE SEQUENCE [LARGE SCALE GENOMIC DNA]</scope>
    <source>
        <strain evidence="4">CGMCC 1.15461</strain>
    </source>
</reference>
<evidence type="ECO:0000313" key="4">
    <source>
        <dbReference type="Proteomes" id="UP000615760"/>
    </source>
</evidence>
<evidence type="ECO:0000256" key="1">
    <source>
        <dbReference type="SAM" id="Phobius"/>
    </source>
</evidence>
<comment type="caution">
    <text evidence="3">The sequence shown here is derived from an EMBL/GenBank/DDBJ whole genome shotgun (WGS) entry which is preliminary data.</text>
</comment>
<protein>
    <recommendedName>
        <fullName evidence="2">2TM domain-containing protein</fullName>
    </recommendedName>
</protein>
<feature type="transmembrane region" description="Helical" evidence="1">
    <location>
        <begin position="31"/>
        <end position="49"/>
    </location>
</feature>
<keyword evidence="1" id="KW-1133">Transmembrane helix</keyword>
<keyword evidence="1" id="KW-0812">Transmembrane</keyword>
<keyword evidence="4" id="KW-1185">Reference proteome</keyword>
<dbReference type="InterPro" id="IPR025698">
    <property type="entry name" value="2TM_dom"/>
</dbReference>
<evidence type="ECO:0000259" key="2">
    <source>
        <dbReference type="Pfam" id="PF13239"/>
    </source>
</evidence>
<dbReference type="Proteomes" id="UP000615760">
    <property type="component" value="Unassembled WGS sequence"/>
</dbReference>
<gene>
    <name evidence="3" type="ORF">GCM10007424_27670</name>
</gene>
<proteinExistence type="predicted"/>
<keyword evidence="1" id="KW-0472">Membrane</keyword>
<dbReference type="EMBL" id="BMJE01000009">
    <property type="protein sequence ID" value="GGB86083.1"/>
    <property type="molecule type" value="Genomic_DNA"/>
</dbReference>